<feature type="transmembrane region" description="Helical" evidence="1">
    <location>
        <begin position="15"/>
        <end position="36"/>
    </location>
</feature>
<gene>
    <name evidence="2" type="ORF">HNR25_000656</name>
</gene>
<name>A0A841E1A0_9ACTN</name>
<evidence type="ECO:0000256" key="1">
    <source>
        <dbReference type="SAM" id="Phobius"/>
    </source>
</evidence>
<keyword evidence="1" id="KW-0812">Transmembrane</keyword>
<keyword evidence="1" id="KW-0472">Membrane</keyword>
<reference evidence="2 3" key="1">
    <citation type="submission" date="2020-08" db="EMBL/GenBank/DDBJ databases">
        <title>Sequencing the genomes of 1000 actinobacteria strains.</title>
        <authorList>
            <person name="Klenk H.-P."/>
        </authorList>
    </citation>
    <scope>NUCLEOTIDE SEQUENCE [LARGE SCALE GENOMIC DNA]</scope>
    <source>
        <strain evidence="2 3">DSM 44593</strain>
    </source>
</reference>
<sequence length="42" mass="4393">MDVGVVLIAEMTGWFAPWMQGAAGLLVGAAAAAAVVRHRNRQ</sequence>
<comment type="caution">
    <text evidence="2">The sequence shown here is derived from an EMBL/GenBank/DDBJ whole genome shotgun (WGS) entry which is preliminary data.</text>
</comment>
<dbReference type="Proteomes" id="UP000578077">
    <property type="component" value="Unassembled WGS sequence"/>
</dbReference>
<accession>A0A841E1A0</accession>
<dbReference type="EMBL" id="JACHLY010000001">
    <property type="protein sequence ID" value="MBB5996905.1"/>
    <property type="molecule type" value="Genomic_DNA"/>
</dbReference>
<keyword evidence="1" id="KW-1133">Transmembrane helix</keyword>
<proteinExistence type="predicted"/>
<protein>
    <submittedName>
        <fullName evidence="2">Uncharacterized protein</fullName>
    </submittedName>
</protein>
<evidence type="ECO:0000313" key="3">
    <source>
        <dbReference type="Proteomes" id="UP000578077"/>
    </source>
</evidence>
<dbReference type="RefSeq" id="WP_281387426.1">
    <property type="nucleotide sequence ID" value="NZ_BAABKT010000003.1"/>
</dbReference>
<organism evidence="2 3">
    <name type="scientific">Streptomonospora salina</name>
    <dbReference type="NCBI Taxonomy" id="104205"/>
    <lineage>
        <taxon>Bacteria</taxon>
        <taxon>Bacillati</taxon>
        <taxon>Actinomycetota</taxon>
        <taxon>Actinomycetes</taxon>
        <taxon>Streptosporangiales</taxon>
        <taxon>Nocardiopsidaceae</taxon>
        <taxon>Streptomonospora</taxon>
    </lineage>
</organism>
<keyword evidence="3" id="KW-1185">Reference proteome</keyword>
<dbReference type="AlphaFoldDB" id="A0A841E1A0"/>
<evidence type="ECO:0000313" key="2">
    <source>
        <dbReference type="EMBL" id="MBB5996905.1"/>
    </source>
</evidence>